<dbReference type="InterPro" id="IPR029044">
    <property type="entry name" value="Nucleotide-diphossugar_trans"/>
</dbReference>
<dbReference type="Gene3D" id="3.90.550.10">
    <property type="entry name" value="Spore Coat Polysaccharide Biosynthesis Protein SpsA, Chain A"/>
    <property type="match status" value="1"/>
</dbReference>
<dbReference type="EMBL" id="CP015607">
    <property type="protein sequence ID" value="APT47655.1"/>
    <property type="molecule type" value="Genomic_DNA"/>
</dbReference>
<proteinExistence type="predicted"/>
<dbReference type="AlphaFoldDB" id="A0A1L6ZMA5"/>
<accession>A0A1L6ZMA5</accession>
<dbReference type="Pfam" id="PF00535">
    <property type="entry name" value="Glycos_transf_2"/>
    <property type="match status" value="1"/>
</dbReference>
<dbReference type="CDD" id="cd00761">
    <property type="entry name" value="Glyco_tranf_GTA_type"/>
    <property type="match status" value="1"/>
</dbReference>
<sequence length="431" mass="51261">MIMKVSVILTSYNKPDFIDRVLKSMVDQTYPHWELLIMDDGSEEGTIQKIQPYLSDERIQLYSHTVHPAKRLLTARYATLINEALTRITGELICYLTDDTVYHQDRLLKMVDVFRSKPHIDILYSSQRVVHVDQHLVETMSFIREADQILEHASFQVDHCSVMHRSCLLPLIHEKYGQYWDDEPKHWHHADSVFWMRLNHFAAFFPLKDVLDTTYKTPHSFHHLFSSMPYDLIDGTVIEKEGDYYQIADGKLHGIEKRWINEKNRRAIRVPLLCEMKYEMKEKLAVPNYTVVTADNGKTFFYIEDQKKRRFASKRDVQYFQFHPKEIYTISNDQLQAFEDGSIIQASPVFSPPNRRLFKWKQDVYLLVHHTFCRIDPEIVKRFAFYHQPIKLYPSQFTFFQEGKPIVPLYRESLQEFDMSLYQTSGRKHFS</sequence>
<dbReference type="InterPro" id="IPR050834">
    <property type="entry name" value="Glycosyltransf_2"/>
</dbReference>
<evidence type="ECO:0000313" key="2">
    <source>
        <dbReference type="EMBL" id="APT47655.1"/>
    </source>
</evidence>
<gene>
    <name evidence="2" type="ORF">BSA145_18395</name>
</gene>
<evidence type="ECO:0000259" key="1">
    <source>
        <dbReference type="Pfam" id="PF00535"/>
    </source>
</evidence>
<protein>
    <submittedName>
        <fullName evidence="2">Spore maturation protein</fullName>
    </submittedName>
</protein>
<dbReference type="PANTHER" id="PTHR43685">
    <property type="entry name" value="GLYCOSYLTRANSFERASE"/>
    <property type="match status" value="1"/>
</dbReference>
<feature type="domain" description="Glycosyltransferase 2-like" evidence="1">
    <location>
        <begin position="6"/>
        <end position="167"/>
    </location>
</feature>
<dbReference type="PANTHER" id="PTHR43685:SF2">
    <property type="entry name" value="GLYCOSYLTRANSFERASE 2-LIKE DOMAIN-CONTAINING PROTEIN"/>
    <property type="match status" value="1"/>
</dbReference>
<dbReference type="Proteomes" id="UP000185426">
    <property type="component" value="Chromosome"/>
</dbReference>
<organism evidence="2 3">
    <name type="scientific">Bacillus safensis</name>
    <dbReference type="NCBI Taxonomy" id="561879"/>
    <lineage>
        <taxon>Bacteria</taxon>
        <taxon>Bacillati</taxon>
        <taxon>Bacillota</taxon>
        <taxon>Bacilli</taxon>
        <taxon>Bacillales</taxon>
        <taxon>Bacillaceae</taxon>
        <taxon>Bacillus</taxon>
    </lineage>
</organism>
<dbReference type="InterPro" id="IPR001173">
    <property type="entry name" value="Glyco_trans_2-like"/>
</dbReference>
<reference evidence="2 3" key="1">
    <citation type="submission" date="2016-05" db="EMBL/GenBank/DDBJ databases">
        <title>Complete Genome and Methylome Analysis of Psychrotrophic Bacterial Isolates from Antarctic Lake Untersee.</title>
        <authorList>
            <person name="Fomenkov A."/>
            <person name="Akimov V.N."/>
            <person name="Vasilyeva L.V."/>
            <person name="Andersen D."/>
            <person name="Vincze T."/>
            <person name="Roberts R.J."/>
        </authorList>
    </citation>
    <scope>NUCLEOTIDE SEQUENCE [LARGE SCALE GENOMIC DNA]</scope>
    <source>
        <strain evidence="2 3">U14-5</strain>
    </source>
</reference>
<dbReference type="RefSeq" id="WP_075623347.1">
    <property type="nucleotide sequence ID" value="NZ_CP015607.1"/>
</dbReference>
<name>A0A1L6ZMA5_BACIA</name>
<evidence type="ECO:0000313" key="3">
    <source>
        <dbReference type="Proteomes" id="UP000185426"/>
    </source>
</evidence>
<dbReference type="SUPFAM" id="SSF53448">
    <property type="entry name" value="Nucleotide-diphospho-sugar transferases"/>
    <property type="match status" value="1"/>
</dbReference>